<keyword evidence="6" id="KW-0227">DNA damage</keyword>
<dbReference type="GO" id="GO:2000001">
    <property type="term" value="P:regulation of DNA damage checkpoint"/>
    <property type="evidence" value="ECO:0007669"/>
    <property type="project" value="TreeGrafter"/>
</dbReference>
<dbReference type="PANTHER" id="PTHR14773:SF0">
    <property type="entry name" value="WD REPEAT-CONTAINING PROTEIN 76"/>
    <property type="match status" value="1"/>
</dbReference>
<keyword evidence="5" id="KW-0677">Repeat</keyword>
<evidence type="ECO:0000256" key="1">
    <source>
        <dbReference type="ARBA" id="ARBA00002530"/>
    </source>
</evidence>
<feature type="repeat" description="WD" evidence="8">
    <location>
        <begin position="326"/>
        <end position="368"/>
    </location>
</feature>
<dbReference type="PROSITE" id="PS50082">
    <property type="entry name" value="WD_REPEATS_2"/>
    <property type="match status" value="1"/>
</dbReference>
<proteinExistence type="inferred from homology"/>
<dbReference type="InterPro" id="IPR019775">
    <property type="entry name" value="WD40_repeat_CS"/>
</dbReference>
<accession>A0A8X8XYF9</accession>
<keyword evidence="7" id="KW-0238">DNA-binding</keyword>
<evidence type="ECO:0000256" key="6">
    <source>
        <dbReference type="ARBA" id="ARBA00022763"/>
    </source>
</evidence>
<dbReference type="Pfam" id="PF00400">
    <property type="entry name" value="WD40"/>
    <property type="match status" value="2"/>
</dbReference>
<dbReference type="InterPro" id="IPR050853">
    <property type="entry name" value="WD_repeat_DNA-damage-binding"/>
</dbReference>
<dbReference type="InterPro" id="IPR036322">
    <property type="entry name" value="WD40_repeat_dom_sf"/>
</dbReference>
<evidence type="ECO:0000256" key="3">
    <source>
        <dbReference type="ARBA" id="ARBA00021234"/>
    </source>
</evidence>
<dbReference type="SMART" id="SM00320">
    <property type="entry name" value="WD40"/>
    <property type="match status" value="4"/>
</dbReference>
<organism evidence="10">
    <name type="scientific">Salvia splendens</name>
    <name type="common">Scarlet sage</name>
    <dbReference type="NCBI Taxonomy" id="180675"/>
    <lineage>
        <taxon>Eukaryota</taxon>
        <taxon>Viridiplantae</taxon>
        <taxon>Streptophyta</taxon>
        <taxon>Embryophyta</taxon>
        <taxon>Tracheophyta</taxon>
        <taxon>Spermatophyta</taxon>
        <taxon>Magnoliopsida</taxon>
        <taxon>eudicotyledons</taxon>
        <taxon>Gunneridae</taxon>
        <taxon>Pentapetalae</taxon>
        <taxon>asterids</taxon>
        <taxon>lamiids</taxon>
        <taxon>Lamiales</taxon>
        <taxon>Lamiaceae</taxon>
        <taxon>Nepetoideae</taxon>
        <taxon>Mentheae</taxon>
        <taxon>Salviinae</taxon>
        <taxon>Salvia</taxon>
        <taxon>Salvia subgen. Calosphace</taxon>
        <taxon>core Calosphace</taxon>
    </lineage>
</organism>
<evidence type="ECO:0000256" key="2">
    <source>
        <dbReference type="ARBA" id="ARBA00005434"/>
    </source>
</evidence>
<dbReference type="PROSITE" id="PS00678">
    <property type="entry name" value="WD_REPEATS_1"/>
    <property type="match status" value="1"/>
</dbReference>
<feature type="region of interest" description="Disordered" evidence="9">
    <location>
        <begin position="37"/>
        <end position="64"/>
    </location>
</feature>
<dbReference type="SUPFAM" id="SSF50978">
    <property type="entry name" value="WD40 repeat-like"/>
    <property type="match status" value="1"/>
</dbReference>
<evidence type="ECO:0000256" key="8">
    <source>
        <dbReference type="PROSITE-ProRule" id="PRU00221"/>
    </source>
</evidence>
<dbReference type="EMBL" id="PNBA02000006">
    <property type="protein sequence ID" value="KAG6421179.1"/>
    <property type="molecule type" value="Genomic_DNA"/>
</dbReference>
<dbReference type="FunFam" id="2.130.10.10:FF:000180">
    <property type="entry name" value="WD repeat-containing protein 76"/>
    <property type="match status" value="1"/>
</dbReference>
<dbReference type="Gene3D" id="2.130.10.10">
    <property type="entry name" value="YVTN repeat-like/Quinoprotein amine dehydrogenase"/>
    <property type="match status" value="1"/>
</dbReference>
<dbReference type="PROSITE" id="PS50294">
    <property type="entry name" value="WD_REPEATS_REGION"/>
    <property type="match status" value="1"/>
</dbReference>
<reference evidence="10" key="1">
    <citation type="submission" date="2018-01" db="EMBL/GenBank/DDBJ databases">
        <authorList>
            <person name="Mao J.F."/>
        </authorList>
    </citation>
    <scope>NUCLEOTIDE SEQUENCE</scope>
    <source>
        <strain evidence="10">Huo1</strain>
        <tissue evidence="10">Leaf</tissue>
    </source>
</reference>
<dbReference type="GO" id="GO:0005634">
    <property type="term" value="C:nucleus"/>
    <property type="evidence" value="ECO:0007669"/>
    <property type="project" value="TreeGrafter"/>
</dbReference>
<gene>
    <name evidence="10" type="ORF">SASPL_117729</name>
</gene>
<evidence type="ECO:0000256" key="7">
    <source>
        <dbReference type="ARBA" id="ARBA00023125"/>
    </source>
</evidence>
<dbReference type="InterPro" id="IPR001680">
    <property type="entry name" value="WD40_rpt"/>
</dbReference>
<keyword evidence="4 8" id="KW-0853">WD repeat</keyword>
<sequence>MGSKGKMTDYERRRLENIQRNNEMLAALKVHSKLNDLSAASASASAKRTSGEIKSYKPGSAKKPKIETPLVLRRSLRARGVPPDASTANGLDDDGVIDKQINKSRTMNSNSVPSVSPRKQGPIRMHDSFCGEDGLENKLSELVKGCSENVLLNGNGLISSDSVDVIKGCKSFKIGKKSWGRVEELELKPENIARVVPGRIMSLRFFPTRDMQMVAVGNKFGDIGFWHVNGKDEDGAEIYLYHPHAGPVSGIVIDPFSVSKMYSSCYEGFIRMMSMEKGVFDMVYHSEYCIYSIALSPHDVNSLYFGEGKGGFNKWDVRTGKSSLSCDLHGDRINTIDFNTDTENIMATSSTDGTACIWDLRLMKKEKTTPLKIIKHKRAVHSAYFSPSGKFLATTSYDDKVGLTSGANYESTSMVHHYNQTGRWISTFRGIWGWDDSSIYVGNMKRGVDVISVDEGRLVSTLQSDILSAIPCRFDPHPYNVGVLASATSGGQVYIWTQP</sequence>
<dbReference type="Proteomes" id="UP000298416">
    <property type="component" value="Unassembled WGS sequence"/>
</dbReference>
<dbReference type="GO" id="GO:0003677">
    <property type="term" value="F:DNA binding"/>
    <property type="evidence" value="ECO:0007669"/>
    <property type="project" value="UniProtKB-KW"/>
</dbReference>
<reference evidence="10" key="2">
    <citation type="submission" date="2020-08" db="EMBL/GenBank/DDBJ databases">
        <title>Plant Genome Project.</title>
        <authorList>
            <person name="Zhang R.-G."/>
        </authorList>
    </citation>
    <scope>NUCLEOTIDE SEQUENCE</scope>
    <source>
        <strain evidence="10">Huo1</strain>
        <tissue evidence="10">Leaf</tissue>
    </source>
</reference>
<dbReference type="OrthoDB" id="9890280at2759"/>
<evidence type="ECO:0000313" key="11">
    <source>
        <dbReference type="Proteomes" id="UP000298416"/>
    </source>
</evidence>
<protein>
    <recommendedName>
        <fullName evidence="3">WD repeat-containing protein 76</fullName>
    </recommendedName>
</protein>
<dbReference type="AlphaFoldDB" id="A0A8X8XYF9"/>
<evidence type="ECO:0000256" key="5">
    <source>
        <dbReference type="ARBA" id="ARBA00022737"/>
    </source>
</evidence>
<evidence type="ECO:0000256" key="9">
    <source>
        <dbReference type="SAM" id="MobiDB-lite"/>
    </source>
</evidence>
<evidence type="ECO:0000313" key="10">
    <source>
        <dbReference type="EMBL" id="KAG6421179.1"/>
    </source>
</evidence>
<evidence type="ECO:0000256" key="4">
    <source>
        <dbReference type="ARBA" id="ARBA00022574"/>
    </source>
</evidence>
<name>A0A8X8XYF9_SALSN</name>
<keyword evidence="11" id="KW-1185">Reference proteome</keyword>
<comment type="function">
    <text evidence="1">Specifically binds 5-hydroxymethylcytosine (5hmC), suggesting that it acts as a specific reader of 5hmC.</text>
</comment>
<dbReference type="PANTHER" id="PTHR14773">
    <property type="entry name" value="WD REPEAT-CONTAINING PROTEIN 76"/>
    <property type="match status" value="1"/>
</dbReference>
<comment type="caution">
    <text evidence="10">The sequence shown here is derived from an EMBL/GenBank/DDBJ whole genome shotgun (WGS) entry which is preliminary data.</text>
</comment>
<dbReference type="GO" id="GO:0006974">
    <property type="term" value="P:DNA damage response"/>
    <property type="evidence" value="ECO:0007669"/>
    <property type="project" value="UniProtKB-KW"/>
</dbReference>
<dbReference type="InterPro" id="IPR015943">
    <property type="entry name" value="WD40/YVTN_repeat-like_dom_sf"/>
</dbReference>
<comment type="similarity">
    <text evidence="2">Belongs to the WD repeat DDB2/WDR76 family.</text>
</comment>